<evidence type="ECO:0000256" key="5">
    <source>
        <dbReference type="ARBA" id="ARBA00022833"/>
    </source>
</evidence>
<evidence type="ECO:0000256" key="6">
    <source>
        <dbReference type="ARBA" id="ARBA00023242"/>
    </source>
</evidence>
<dbReference type="InterPro" id="IPR003604">
    <property type="entry name" value="Matrin/U1-like-C_Znf_C2H2"/>
</dbReference>
<keyword evidence="2" id="KW-0479">Metal-binding</keyword>
<dbReference type="SUPFAM" id="SSF57667">
    <property type="entry name" value="beta-beta-alpha zinc fingers"/>
    <property type="match status" value="2"/>
</dbReference>
<comment type="subcellular location">
    <subcellularLocation>
        <location evidence="1">Nucleus</location>
    </subcellularLocation>
</comment>
<keyword evidence="10" id="KW-1185">Reference proteome</keyword>
<evidence type="ECO:0000259" key="8">
    <source>
        <dbReference type="SMART" id="SM00451"/>
    </source>
</evidence>
<keyword evidence="6" id="KW-0539">Nucleus</keyword>
<proteinExistence type="predicted"/>
<evidence type="ECO:0000313" key="9">
    <source>
        <dbReference type="EMBL" id="WOL01714.1"/>
    </source>
</evidence>
<dbReference type="InterPro" id="IPR036236">
    <property type="entry name" value="Znf_C2H2_sf"/>
</dbReference>
<dbReference type="PANTHER" id="PTHR46144">
    <property type="entry name" value="ZINC FINGER PROTEIN 385B-LIKE"/>
    <property type="match status" value="1"/>
</dbReference>
<gene>
    <name evidence="9" type="ORF">Cni_G10431</name>
</gene>
<accession>A0AAQ3K5R5</accession>
<keyword evidence="5" id="KW-0862">Zinc</keyword>
<feature type="compositionally biased region" description="Pro residues" evidence="7">
    <location>
        <begin position="1"/>
        <end position="13"/>
    </location>
</feature>
<feature type="domain" description="U1-type" evidence="8">
    <location>
        <begin position="250"/>
        <end position="284"/>
    </location>
</feature>
<sequence length="391" mass="41985">MDPSLAPPEPHAPTPATSAAQVPVAPTEAVPAATELMLTPASVAVPPPAHHPPNPYIYHAQPQPVQPQHFPPPGGYVPYHYSNPNPNPNPNPYPNLNSETSGQSDARVGHLGFPADPYASGLYAQPHGHGAALHPAHYSFPGGRAQAVVPAQYPYPGGEVPAASHGVQLYYGGHGGSERLGFVVEHVINPYDGHPLGYGAGLPRPYIAPKPPIPFHRKASHGKNKAKHSTSKKSTKKKVSPVQKWTTKVVQSAYCEACQVKCDTQEVLQIHKQGKKHKKNMQKLQDSITAKPKVAPVTSVVENVIIAPVIENKPPAEEEKVFGIQKRKKDATSGDLEEKKRKVLQGGAAAGEVKVCVLCNVVVNSQKVYDYHIAGQKHATMVKKQQEKVAV</sequence>
<dbReference type="AlphaFoldDB" id="A0AAQ3K5R5"/>
<feature type="compositionally biased region" description="Basic residues" evidence="7">
    <location>
        <begin position="215"/>
        <end position="239"/>
    </location>
</feature>
<dbReference type="InterPro" id="IPR022755">
    <property type="entry name" value="Znf_C2H2_jaz"/>
</dbReference>
<dbReference type="InterPro" id="IPR013087">
    <property type="entry name" value="Znf_C2H2_type"/>
</dbReference>
<dbReference type="GO" id="GO:0005634">
    <property type="term" value="C:nucleus"/>
    <property type="evidence" value="ECO:0007669"/>
    <property type="project" value="UniProtKB-SubCell"/>
</dbReference>
<feature type="region of interest" description="Disordered" evidence="7">
    <location>
        <begin position="43"/>
        <end position="110"/>
    </location>
</feature>
<name>A0AAQ3K5R5_9LILI</name>
<dbReference type="Proteomes" id="UP001327560">
    <property type="component" value="Chromosome 3"/>
</dbReference>
<dbReference type="Pfam" id="PF12171">
    <property type="entry name" value="zf-C2H2_jaz"/>
    <property type="match status" value="1"/>
</dbReference>
<feature type="region of interest" description="Disordered" evidence="7">
    <location>
        <begin position="1"/>
        <end position="27"/>
    </location>
</feature>
<dbReference type="GO" id="GO:0003676">
    <property type="term" value="F:nucleic acid binding"/>
    <property type="evidence" value="ECO:0007669"/>
    <property type="project" value="InterPro"/>
</dbReference>
<feature type="region of interest" description="Disordered" evidence="7">
    <location>
        <begin position="213"/>
        <end position="240"/>
    </location>
</feature>
<evidence type="ECO:0000256" key="1">
    <source>
        <dbReference type="ARBA" id="ARBA00004123"/>
    </source>
</evidence>
<keyword evidence="4" id="KW-0863">Zinc-finger</keyword>
<feature type="compositionally biased region" description="Pro residues" evidence="7">
    <location>
        <begin position="45"/>
        <end position="55"/>
    </location>
</feature>
<dbReference type="Pfam" id="PF12874">
    <property type="entry name" value="zf-met"/>
    <property type="match status" value="1"/>
</dbReference>
<evidence type="ECO:0000256" key="4">
    <source>
        <dbReference type="ARBA" id="ARBA00022771"/>
    </source>
</evidence>
<reference evidence="9 10" key="1">
    <citation type="submission" date="2023-10" db="EMBL/GenBank/DDBJ databases">
        <title>Chromosome-scale genome assembly provides insights into flower coloration mechanisms of Canna indica.</title>
        <authorList>
            <person name="Li C."/>
        </authorList>
    </citation>
    <scope>NUCLEOTIDE SEQUENCE [LARGE SCALE GENOMIC DNA]</scope>
    <source>
        <tissue evidence="9">Flower</tissue>
    </source>
</reference>
<dbReference type="Gene3D" id="3.30.160.60">
    <property type="entry name" value="Classic Zinc Finger"/>
    <property type="match status" value="2"/>
</dbReference>
<protein>
    <submittedName>
        <fullName evidence="9">Formin-like protein 5</fullName>
    </submittedName>
</protein>
<dbReference type="PANTHER" id="PTHR46144:SF6">
    <property type="entry name" value="C2H2-TYPE DOMAIN-CONTAINING PROTEIN"/>
    <property type="match status" value="1"/>
</dbReference>
<dbReference type="SMART" id="SM00451">
    <property type="entry name" value="ZnF_U1"/>
    <property type="match status" value="2"/>
</dbReference>
<feature type="compositionally biased region" description="Low complexity" evidence="7">
    <location>
        <begin position="14"/>
        <end position="27"/>
    </location>
</feature>
<evidence type="ECO:0000256" key="3">
    <source>
        <dbReference type="ARBA" id="ARBA00022737"/>
    </source>
</evidence>
<organism evidence="9 10">
    <name type="scientific">Canna indica</name>
    <name type="common">Indian-shot</name>
    <dbReference type="NCBI Taxonomy" id="4628"/>
    <lineage>
        <taxon>Eukaryota</taxon>
        <taxon>Viridiplantae</taxon>
        <taxon>Streptophyta</taxon>
        <taxon>Embryophyta</taxon>
        <taxon>Tracheophyta</taxon>
        <taxon>Spermatophyta</taxon>
        <taxon>Magnoliopsida</taxon>
        <taxon>Liliopsida</taxon>
        <taxon>Zingiberales</taxon>
        <taxon>Cannaceae</taxon>
        <taxon>Canna</taxon>
    </lineage>
</organism>
<keyword evidence="3" id="KW-0677">Repeat</keyword>
<evidence type="ECO:0000313" key="10">
    <source>
        <dbReference type="Proteomes" id="UP001327560"/>
    </source>
</evidence>
<dbReference type="InterPro" id="IPR051868">
    <property type="entry name" value="ZN346_ZMAT4"/>
</dbReference>
<feature type="domain" description="U1-type" evidence="8">
    <location>
        <begin position="351"/>
        <end position="385"/>
    </location>
</feature>
<evidence type="ECO:0000256" key="2">
    <source>
        <dbReference type="ARBA" id="ARBA00022723"/>
    </source>
</evidence>
<dbReference type="GO" id="GO:0008270">
    <property type="term" value="F:zinc ion binding"/>
    <property type="evidence" value="ECO:0007669"/>
    <property type="project" value="UniProtKB-KW"/>
</dbReference>
<evidence type="ECO:0000256" key="7">
    <source>
        <dbReference type="SAM" id="MobiDB-lite"/>
    </source>
</evidence>
<dbReference type="EMBL" id="CP136892">
    <property type="protein sequence ID" value="WOL01714.1"/>
    <property type="molecule type" value="Genomic_DNA"/>
</dbReference>